<evidence type="ECO:0000256" key="6">
    <source>
        <dbReference type="SAM" id="MobiDB-lite"/>
    </source>
</evidence>
<reference evidence="9" key="2">
    <citation type="journal article" date="2022" name="Microbiol. Resour. Announc.">
        <title>Whole-Genome Sequence of Entomortierella parvispora E1425, a Mucoromycotan Fungus Associated with Burkholderiaceae-Related Endosymbiotic Bacteria.</title>
        <authorList>
            <person name="Herlambang A."/>
            <person name="Guo Y."/>
            <person name="Takashima Y."/>
            <person name="Narisawa K."/>
            <person name="Ohta H."/>
            <person name="Nishizawa T."/>
        </authorList>
    </citation>
    <scope>NUCLEOTIDE SEQUENCE</scope>
    <source>
        <strain evidence="9">E1425</strain>
    </source>
</reference>
<evidence type="ECO:0000259" key="8">
    <source>
        <dbReference type="PROSITE" id="PS50192"/>
    </source>
</evidence>
<dbReference type="GO" id="GO:0031201">
    <property type="term" value="C:SNARE complex"/>
    <property type="evidence" value="ECO:0007669"/>
    <property type="project" value="TreeGrafter"/>
</dbReference>
<comment type="similarity">
    <text evidence="2">Belongs to the syntaxin family.</text>
</comment>
<dbReference type="InterPro" id="IPR010989">
    <property type="entry name" value="SNARE"/>
</dbReference>
<dbReference type="GO" id="GO:0006887">
    <property type="term" value="P:exocytosis"/>
    <property type="evidence" value="ECO:0007669"/>
    <property type="project" value="TreeGrafter"/>
</dbReference>
<organism evidence="9 10">
    <name type="scientific">Entomortierella parvispora</name>
    <dbReference type="NCBI Taxonomy" id="205924"/>
    <lineage>
        <taxon>Eukaryota</taxon>
        <taxon>Fungi</taxon>
        <taxon>Fungi incertae sedis</taxon>
        <taxon>Mucoromycota</taxon>
        <taxon>Mortierellomycotina</taxon>
        <taxon>Mortierellomycetes</taxon>
        <taxon>Mortierellales</taxon>
        <taxon>Mortierellaceae</taxon>
        <taxon>Entomortierella</taxon>
    </lineage>
</organism>
<comment type="subcellular location">
    <subcellularLocation>
        <location evidence="1">Membrane</location>
        <topology evidence="1">Single-pass type IV membrane protein</topology>
    </subcellularLocation>
</comment>
<evidence type="ECO:0000256" key="7">
    <source>
        <dbReference type="SAM" id="Phobius"/>
    </source>
</evidence>
<dbReference type="AlphaFoldDB" id="A0A9P3LUD0"/>
<dbReference type="Gene3D" id="1.20.58.70">
    <property type="match status" value="1"/>
</dbReference>
<dbReference type="GO" id="GO:0005886">
    <property type="term" value="C:plasma membrane"/>
    <property type="evidence" value="ECO:0007669"/>
    <property type="project" value="TreeGrafter"/>
</dbReference>
<dbReference type="GO" id="GO:0048278">
    <property type="term" value="P:vesicle docking"/>
    <property type="evidence" value="ECO:0007669"/>
    <property type="project" value="TreeGrafter"/>
</dbReference>
<dbReference type="GO" id="GO:0012505">
    <property type="term" value="C:endomembrane system"/>
    <property type="evidence" value="ECO:0007669"/>
    <property type="project" value="TreeGrafter"/>
</dbReference>
<evidence type="ECO:0000256" key="2">
    <source>
        <dbReference type="ARBA" id="ARBA00009063"/>
    </source>
</evidence>
<evidence type="ECO:0000256" key="4">
    <source>
        <dbReference type="ARBA" id="ARBA00022989"/>
    </source>
</evidence>
<comment type="caution">
    <text evidence="9">The sequence shown here is derived from an EMBL/GenBank/DDBJ whole genome shotgun (WGS) entry which is preliminary data.</text>
</comment>
<dbReference type="InterPro" id="IPR006011">
    <property type="entry name" value="Syntaxin_N"/>
</dbReference>
<dbReference type="GO" id="GO:0006906">
    <property type="term" value="P:vesicle fusion"/>
    <property type="evidence" value="ECO:0007669"/>
    <property type="project" value="TreeGrafter"/>
</dbReference>
<gene>
    <name evidence="9" type="ORF">EMPS_03386</name>
</gene>
<dbReference type="GO" id="GO:0005484">
    <property type="term" value="F:SNAP receptor activity"/>
    <property type="evidence" value="ECO:0007669"/>
    <property type="project" value="TreeGrafter"/>
</dbReference>
<dbReference type="SMART" id="SM00397">
    <property type="entry name" value="t_SNARE"/>
    <property type="match status" value="1"/>
</dbReference>
<dbReference type="OrthoDB" id="10255013at2759"/>
<keyword evidence="5 7" id="KW-0472">Membrane</keyword>
<feature type="compositionally biased region" description="Polar residues" evidence="6">
    <location>
        <begin position="8"/>
        <end position="23"/>
    </location>
</feature>
<dbReference type="PANTHER" id="PTHR19957:SF307">
    <property type="entry name" value="PROTEIN SSO1-RELATED"/>
    <property type="match status" value="1"/>
</dbReference>
<keyword evidence="3 7" id="KW-0812">Transmembrane</keyword>
<dbReference type="PROSITE" id="PS50192">
    <property type="entry name" value="T_SNARE"/>
    <property type="match status" value="1"/>
</dbReference>
<feature type="domain" description="T-SNARE coiled-coil homology" evidence="8">
    <location>
        <begin position="212"/>
        <end position="274"/>
    </location>
</feature>
<protein>
    <recommendedName>
        <fullName evidence="8">t-SNARE coiled-coil homology domain-containing protein</fullName>
    </recommendedName>
</protein>
<proteinExistence type="inferred from homology"/>
<dbReference type="GO" id="GO:0000149">
    <property type="term" value="F:SNARE binding"/>
    <property type="evidence" value="ECO:0007669"/>
    <property type="project" value="TreeGrafter"/>
</dbReference>
<dbReference type="Proteomes" id="UP000827284">
    <property type="component" value="Unassembled WGS sequence"/>
</dbReference>
<dbReference type="EMBL" id="BQFW01000004">
    <property type="protein sequence ID" value="GJJ71036.1"/>
    <property type="molecule type" value="Genomic_DNA"/>
</dbReference>
<dbReference type="GO" id="GO:0006886">
    <property type="term" value="P:intracellular protein transport"/>
    <property type="evidence" value="ECO:0007669"/>
    <property type="project" value="TreeGrafter"/>
</dbReference>
<keyword evidence="10" id="KW-1185">Reference proteome</keyword>
<dbReference type="PANTHER" id="PTHR19957">
    <property type="entry name" value="SYNTAXIN"/>
    <property type="match status" value="1"/>
</dbReference>
<feature type="transmembrane region" description="Helical" evidence="7">
    <location>
        <begin position="286"/>
        <end position="309"/>
    </location>
</feature>
<evidence type="ECO:0000256" key="3">
    <source>
        <dbReference type="ARBA" id="ARBA00022692"/>
    </source>
</evidence>
<name>A0A9P3LUD0_9FUNG</name>
<dbReference type="SUPFAM" id="SSF47661">
    <property type="entry name" value="t-snare proteins"/>
    <property type="match status" value="1"/>
</dbReference>
<evidence type="ECO:0000256" key="1">
    <source>
        <dbReference type="ARBA" id="ARBA00004211"/>
    </source>
</evidence>
<reference evidence="9" key="1">
    <citation type="submission" date="2021-11" db="EMBL/GenBank/DDBJ databases">
        <authorList>
            <person name="Herlambang A."/>
            <person name="Guo Y."/>
            <person name="Takashima Y."/>
            <person name="Nishizawa T."/>
        </authorList>
    </citation>
    <scope>NUCLEOTIDE SEQUENCE</scope>
    <source>
        <strain evidence="9">E1425</strain>
    </source>
</reference>
<feature type="region of interest" description="Disordered" evidence="6">
    <location>
        <begin position="1"/>
        <end position="23"/>
    </location>
</feature>
<dbReference type="InterPro" id="IPR045242">
    <property type="entry name" value="Syntaxin"/>
</dbReference>
<evidence type="ECO:0000313" key="10">
    <source>
        <dbReference type="Proteomes" id="UP000827284"/>
    </source>
</evidence>
<dbReference type="Pfam" id="PF00804">
    <property type="entry name" value="Syntaxin"/>
    <property type="match status" value="1"/>
</dbReference>
<evidence type="ECO:0000313" key="9">
    <source>
        <dbReference type="EMBL" id="GJJ71036.1"/>
    </source>
</evidence>
<sequence length="313" mass="35555">MSRDRLNDFNNGTTQNMSYPHPTTNNQHNFNYSNPYTDAPSNQAPVEMAPLRGDSLSQFFQETEVISSKIQQFQSNINEVDQLFTRNLNARNDLEGAKQLEEMTRATNNLSNEILDRLRALTESNRGVRTRDEYDRRKLRTSTLSQEFKDALVRFQNVQVQNGQKSKDTVARQYRIANPAATEDDIRRLVDEDQSGAFSQQLLQQSRGQQAFAAVQSRQKELHSLQESIVELAQLFKQMEVLVSDQQLQFDEVEGSVDRAGQDIEKADGQTRLALNSAYAARNAKWLALGLVILVIIIILIIGAAQGWFSKKN</sequence>
<dbReference type="InterPro" id="IPR000727">
    <property type="entry name" value="T_SNARE_dom"/>
</dbReference>
<keyword evidence="4 7" id="KW-1133">Transmembrane helix</keyword>
<accession>A0A9P3LUD0</accession>
<evidence type="ECO:0000256" key="5">
    <source>
        <dbReference type="ARBA" id="ARBA00023136"/>
    </source>
</evidence>